<dbReference type="Pfam" id="PF20974">
    <property type="entry name" value="tRNA-synt_1c_C2"/>
    <property type="match status" value="1"/>
</dbReference>
<keyword evidence="9" id="KW-0812">Transmembrane</keyword>
<dbReference type="InterPro" id="IPR049437">
    <property type="entry name" value="tRNA-synt_1c_C2"/>
</dbReference>
<dbReference type="Gene3D" id="2.40.240.10">
    <property type="entry name" value="Ribosomal Protein L25, Chain P"/>
    <property type="match status" value="2"/>
</dbReference>
<keyword evidence="13" id="KW-1185">Reference proteome</keyword>
<dbReference type="FunFam" id="2.40.240.10:FF:000011">
    <property type="entry name" value="Glutamine--tRNA ligase cytoplasmic"/>
    <property type="match status" value="1"/>
</dbReference>
<sequence>MKQDMQSDNFNILHLIHIQETNGVSIQAMIMLIALWIHLKTSHIRCALLSLDTSCFILLVAGCAWPLSALCVGILTVEYNQHRDVKKKDRLEYHIREDLNKIASRTMVVLNPLKVVITNMEAGTTMDLDAKKWPDAQNDDVPFSNVVYIEQSDFRLKDSKDYYGLAPGKSVLLRYAFPIKCTDVILGDDKETVVEIRAEYDPSKKTKPKGVLHWVAEPSPWVEPLKVEVRLFDKLFLSENPAELDDWLSDLNPHSKVVVAGAYAVPALKSAAVGDRFQFERLGYFVVDKDSTLEKLVFNRTITLQDSY</sequence>
<accession>A0AAN8V128</accession>
<evidence type="ECO:0000256" key="6">
    <source>
        <dbReference type="ARBA" id="ARBA00022917"/>
    </source>
</evidence>
<gene>
    <name evidence="12" type="ORF">RJ641_012233</name>
</gene>
<dbReference type="EC" id="6.1.1.18" evidence="2"/>
<keyword evidence="9" id="KW-0472">Membrane</keyword>
<dbReference type="InterPro" id="IPR011035">
    <property type="entry name" value="Ribosomal_bL25/Gln-tRNA_synth"/>
</dbReference>
<dbReference type="SUPFAM" id="SSF50715">
    <property type="entry name" value="Ribosomal protein L25-like"/>
    <property type="match status" value="1"/>
</dbReference>
<evidence type="ECO:0000256" key="4">
    <source>
        <dbReference type="ARBA" id="ARBA00022741"/>
    </source>
</evidence>
<evidence type="ECO:0000259" key="10">
    <source>
        <dbReference type="Pfam" id="PF03950"/>
    </source>
</evidence>
<comment type="caution">
    <text evidence="12">The sequence shown here is derived from an EMBL/GenBank/DDBJ whole genome shotgun (WGS) entry which is preliminary data.</text>
</comment>
<proteinExistence type="inferred from homology"/>
<reference evidence="12 13" key="1">
    <citation type="submission" date="2023-12" db="EMBL/GenBank/DDBJ databases">
        <title>A high-quality genome assembly for Dillenia turbinata (Dilleniales).</title>
        <authorList>
            <person name="Chanderbali A."/>
        </authorList>
    </citation>
    <scope>NUCLEOTIDE SEQUENCE [LARGE SCALE GENOMIC DNA]</scope>
    <source>
        <strain evidence="12">LSX21</strain>
        <tissue evidence="12">Leaf</tissue>
    </source>
</reference>
<comment type="similarity">
    <text evidence="1">Belongs to the class-I aminoacyl-tRNA synthetase family.</text>
</comment>
<evidence type="ECO:0000256" key="3">
    <source>
        <dbReference type="ARBA" id="ARBA00022598"/>
    </source>
</evidence>
<keyword evidence="4" id="KW-0547">Nucleotide-binding</keyword>
<keyword evidence="7" id="KW-0030">Aminoacyl-tRNA synthetase</keyword>
<evidence type="ECO:0000256" key="7">
    <source>
        <dbReference type="ARBA" id="ARBA00023146"/>
    </source>
</evidence>
<evidence type="ECO:0000256" key="1">
    <source>
        <dbReference type="ARBA" id="ARBA00005594"/>
    </source>
</evidence>
<protein>
    <recommendedName>
        <fullName evidence="2">glutamine--tRNA ligase</fullName>
        <ecNumber evidence="2">6.1.1.18</ecNumber>
    </recommendedName>
</protein>
<feature type="transmembrane region" description="Helical" evidence="9">
    <location>
        <begin position="56"/>
        <end position="77"/>
    </location>
</feature>
<dbReference type="PANTHER" id="PTHR43097">
    <property type="entry name" value="GLUTAMINE-TRNA LIGASE"/>
    <property type="match status" value="1"/>
</dbReference>
<dbReference type="Proteomes" id="UP001370490">
    <property type="component" value="Unassembled WGS sequence"/>
</dbReference>
<evidence type="ECO:0000259" key="11">
    <source>
        <dbReference type="Pfam" id="PF20974"/>
    </source>
</evidence>
<evidence type="ECO:0000313" key="13">
    <source>
        <dbReference type="Proteomes" id="UP001370490"/>
    </source>
</evidence>
<comment type="catalytic activity">
    <reaction evidence="8">
        <text>tRNA(Gln) + L-glutamine + ATP = L-glutaminyl-tRNA(Gln) + AMP + diphosphate</text>
        <dbReference type="Rhea" id="RHEA:20121"/>
        <dbReference type="Rhea" id="RHEA-COMP:9662"/>
        <dbReference type="Rhea" id="RHEA-COMP:9681"/>
        <dbReference type="ChEBI" id="CHEBI:30616"/>
        <dbReference type="ChEBI" id="CHEBI:33019"/>
        <dbReference type="ChEBI" id="CHEBI:58359"/>
        <dbReference type="ChEBI" id="CHEBI:78442"/>
        <dbReference type="ChEBI" id="CHEBI:78521"/>
        <dbReference type="ChEBI" id="CHEBI:456215"/>
        <dbReference type="EC" id="6.1.1.18"/>
    </reaction>
</comment>
<organism evidence="12 13">
    <name type="scientific">Dillenia turbinata</name>
    <dbReference type="NCBI Taxonomy" id="194707"/>
    <lineage>
        <taxon>Eukaryota</taxon>
        <taxon>Viridiplantae</taxon>
        <taxon>Streptophyta</taxon>
        <taxon>Embryophyta</taxon>
        <taxon>Tracheophyta</taxon>
        <taxon>Spermatophyta</taxon>
        <taxon>Magnoliopsida</taxon>
        <taxon>eudicotyledons</taxon>
        <taxon>Gunneridae</taxon>
        <taxon>Pentapetalae</taxon>
        <taxon>Dilleniales</taxon>
        <taxon>Dilleniaceae</taxon>
        <taxon>Dillenia</taxon>
    </lineage>
</organism>
<evidence type="ECO:0000256" key="5">
    <source>
        <dbReference type="ARBA" id="ARBA00022840"/>
    </source>
</evidence>
<name>A0AAN8V128_9MAGN</name>
<dbReference type="AlphaFoldDB" id="A0AAN8V128"/>
<dbReference type="InterPro" id="IPR050132">
    <property type="entry name" value="Gln/Glu-tRNA_Ligase"/>
</dbReference>
<feature type="domain" description="Glutamyl/glutaminyl-tRNA synthetase class Ib anti-codon binding" evidence="10">
    <location>
        <begin position="103"/>
        <end position="201"/>
    </location>
</feature>
<evidence type="ECO:0000256" key="9">
    <source>
        <dbReference type="SAM" id="Phobius"/>
    </source>
</evidence>
<dbReference type="FunFam" id="2.40.240.10:FF:000007">
    <property type="entry name" value="Glutamine--tRNA ligase"/>
    <property type="match status" value="1"/>
</dbReference>
<dbReference type="PANTHER" id="PTHR43097:SF4">
    <property type="entry name" value="GLUTAMINE--TRNA LIGASE"/>
    <property type="match status" value="1"/>
</dbReference>
<feature type="non-terminal residue" evidence="12">
    <location>
        <position position="308"/>
    </location>
</feature>
<dbReference type="InterPro" id="IPR020056">
    <property type="entry name" value="Rbsml_bL25/Gln-tRNA_synth_N"/>
</dbReference>
<dbReference type="GO" id="GO:0004819">
    <property type="term" value="F:glutamine-tRNA ligase activity"/>
    <property type="evidence" value="ECO:0007669"/>
    <property type="project" value="UniProtKB-EC"/>
</dbReference>
<dbReference type="InterPro" id="IPR020059">
    <property type="entry name" value="Glu/Gln-tRNA-synth_Ib_codon-bd"/>
</dbReference>
<dbReference type="GO" id="GO:0005829">
    <property type="term" value="C:cytosol"/>
    <property type="evidence" value="ECO:0007669"/>
    <property type="project" value="TreeGrafter"/>
</dbReference>
<keyword evidence="3" id="KW-0436">Ligase</keyword>
<dbReference type="EMBL" id="JBAMMX010000019">
    <property type="protein sequence ID" value="KAK6921726.1"/>
    <property type="molecule type" value="Genomic_DNA"/>
</dbReference>
<feature type="domain" description="tRNA synthetases class I (E and Q) anti-codon binding" evidence="11">
    <location>
        <begin position="211"/>
        <end position="288"/>
    </location>
</feature>
<dbReference type="Pfam" id="PF03950">
    <property type="entry name" value="tRNA-synt_1c_C"/>
    <property type="match status" value="1"/>
</dbReference>
<keyword evidence="6" id="KW-0648">Protein biosynthesis</keyword>
<evidence type="ECO:0000256" key="8">
    <source>
        <dbReference type="ARBA" id="ARBA00048270"/>
    </source>
</evidence>
<dbReference type="GO" id="GO:0005524">
    <property type="term" value="F:ATP binding"/>
    <property type="evidence" value="ECO:0007669"/>
    <property type="project" value="UniProtKB-KW"/>
</dbReference>
<evidence type="ECO:0000256" key="2">
    <source>
        <dbReference type="ARBA" id="ARBA00012836"/>
    </source>
</evidence>
<dbReference type="GO" id="GO:0006425">
    <property type="term" value="P:glutaminyl-tRNA aminoacylation"/>
    <property type="evidence" value="ECO:0007669"/>
    <property type="project" value="TreeGrafter"/>
</dbReference>
<keyword evidence="9" id="KW-1133">Transmembrane helix</keyword>
<feature type="transmembrane region" description="Helical" evidence="9">
    <location>
        <begin position="12"/>
        <end position="36"/>
    </location>
</feature>
<keyword evidence="5" id="KW-0067">ATP-binding</keyword>
<evidence type="ECO:0000313" key="12">
    <source>
        <dbReference type="EMBL" id="KAK6921726.1"/>
    </source>
</evidence>